<dbReference type="Pfam" id="PF13041">
    <property type="entry name" value="PPR_2"/>
    <property type="match status" value="3"/>
</dbReference>
<dbReference type="Pfam" id="PF01535">
    <property type="entry name" value="PPR"/>
    <property type="match status" value="5"/>
</dbReference>
<evidence type="ECO:0008006" key="5">
    <source>
        <dbReference type="Google" id="ProtNLM"/>
    </source>
</evidence>
<feature type="repeat" description="PPR" evidence="2">
    <location>
        <begin position="415"/>
        <end position="449"/>
    </location>
</feature>
<accession>A0A9D4ZNV9</accession>
<protein>
    <recommendedName>
        <fullName evidence="5">Pentatricopeptide repeat-containing protein</fullName>
    </recommendedName>
</protein>
<dbReference type="PANTHER" id="PTHR47926">
    <property type="entry name" value="PENTATRICOPEPTIDE REPEAT-CONTAINING PROTEIN"/>
    <property type="match status" value="1"/>
</dbReference>
<dbReference type="FunFam" id="1.25.40.10:FF:000285">
    <property type="entry name" value="Pentatricopeptide repeat-containing protein, chloroplastic"/>
    <property type="match status" value="1"/>
</dbReference>
<sequence length="581" mass="65742">MHHVRPSLKLYKPFLFNWVKHASLSPILSHTLHKAYLPRQAKVTPTVHDYAGWLKGCTHSLSLHKAHVIHADIVDNGLEFLPIVGSALVNMYSKCGSFEDACKVFDMVSVRDVVLWSAIIVACANHRHAEKGLHLFEQMQLEEGIPLDKQLLTYAVKACAGMRALEEGRRTHIIITKQGLEADEFVGNSLVDMYCKCGSLKDAHGVFDYVGIRDVVFWTALICGHVESSLNKEALKLFWKMHEEGIKPNRITYQCIIRACSSVETMEEGKKIFADIVKLGFFDSHVGVDLIRMYCTFENLNDAHKVFSVLNAQDIVSYTVLITGYAEQEHGEEALRLYKGMRKGGAKPDEAIFVCVLKICSQLGASQEAQVIYFDIMSEGLDSLLCIKQSLMDMYIKCVSLEDAFALFESFTIQDVVSFSTIIAGYVLHGYDTECLKLFEDMQISRIQPNEKTYTSILKACARLKKLEYGKHIHNHLMILGFESDVFIRSTLIDMYAGCRRVEEACSIFSEGSDVVLWNTMMGIYVEHDLNRQALQLYEQLCHQDLGSSYVTLLWLIKACSDIEQGRRTHTLAVKQGWTNK</sequence>
<dbReference type="AlphaFoldDB" id="A0A9D4ZNV9"/>
<dbReference type="GO" id="GO:0003723">
    <property type="term" value="F:RNA binding"/>
    <property type="evidence" value="ECO:0007669"/>
    <property type="project" value="InterPro"/>
</dbReference>
<dbReference type="PROSITE" id="PS51375">
    <property type="entry name" value="PPR"/>
    <property type="match status" value="4"/>
</dbReference>
<dbReference type="InterPro" id="IPR002885">
    <property type="entry name" value="PPR_rpt"/>
</dbReference>
<reference evidence="3 4" key="1">
    <citation type="submission" date="2021-01" db="EMBL/GenBank/DDBJ databases">
        <title>Adiantum capillus-veneris genome.</title>
        <authorList>
            <person name="Fang Y."/>
            <person name="Liao Q."/>
        </authorList>
    </citation>
    <scope>NUCLEOTIDE SEQUENCE [LARGE SCALE GENOMIC DNA]</scope>
    <source>
        <strain evidence="3">H3</strain>
        <tissue evidence="3">Leaf</tissue>
    </source>
</reference>
<dbReference type="Gene3D" id="1.25.40.10">
    <property type="entry name" value="Tetratricopeptide repeat domain"/>
    <property type="match status" value="5"/>
</dbReference>
<organism evidence="3 4">
    <name type="scientific">Adiantum capillus-veneris</name>
    <name type="common">Maidenhair fern</name>
    <dbReference type="NCBI Taxonomy" id="13818"/>
    <lineage>
        <taxon>Eukaryota</taxon>
        <taxon>Viridiplantae</taxon>
        <taxon>Streptophyta</taxon>
        <taxon>Embryophyta</taxon>
        <taxon>Tracheophyta</taxon>
        <taxon>Polypodiopsida</taxon>
        <taxon>Polypodiidae</taxon>
        <taxon>Polypodiales</taxon>
        <taxon>Pteridineae</taxon>
        <taxon>Pteridaceae</taxon>
        <taxon>Vittarioideae</taxon>
        <taxon>Adiantum</taxon>
    </lineage>
</organism>
<evidence type="ECO:0000256" key="2">
    <source>
        <dbReference type="PROSITE-ProRule" id="PRU00708"/>
    </source>
</evidence>
<evidence type="ECO:0000313" key="3">
    <source>
        <dbReference type="EMBL" id="KAI5080321.1"/>
    </source>
</evidence>
<dbReference type="NCBIfam" id="TIGR00756">
    <property type="entry name" value="PPR"/>
    <property type="match status" value="3"/>
</dbReference>
<evidence type="ECO:0000313" key="4">
    <source>
        <dbReference type="Proteomes" id="UP000886520"/>
    </source>
</evidence>
<dbReference type="InterPro" id="IPR011990">
    <property type="entry name" value="TPR-like_helical_dom_sf"/>
</dbReference>
<dbReference type="EMBL" id="JABFUD020000005">
    <property type="protein sequence ID" value="KAI5080321.1"/>
    <property type="molecule type" value="Genomic_DNA"/>
</dbReference>
<feature type="repeat" description="PPR" evidence="2">
    <location>
        <begin position="214"/>
        <end position="248"/>
    </location>
</feature>
<comment type="caution">
    <text evidence="3">The sequence shown here is derived from an EMBL/GenBank/DDBJ whole genome shotgun (WGS) entry which is preliminary data.</text>
</comment>
<dbReference type="InterPro" id="IPR046960">
    <property type="entry name" value="PPR_At4g14850-like_plant"/>
</dbReference>
<dbReference type="GO" id="GO:0009451">
    <property type="term" value="P:RNA modification"/>
    <property type="evidence" value="ECO:0007669"/>
    <property type="project" value="InterPro"/>
</dbReference>
<evidence type="ECO:0000256" key="1">
    <source>
        <dbReference type="ARBA" id="ARBA00022737"/>
    </source>
</evidence>
<keyword evidence="1" id="KW-0677">Repeat</keyword>
<dbReference type="OrthoDB" id="731210at2759"/>
<dbReference type="FunFam" id="1.25.40.10:FF:000344">
    <property type="entry name" value="Pentatricopeptide repeat-containing protein"/>
    <property type="match status" value="1"/>
</dbReference>
<name>A0A9D4ZNV9_ADICA</name>
<keyword evidence="4" id="KW-1185">Reference proteome</keyword>
<feature type="repeat" description="PPR" evidence="2">
    <location>
        <begin position="314"/>
        <end position="348"/>
    </location>
</feature>
<proteinExistence type="predicted"/>
<gene>
    <name evidence="3" type="ORF">GOP47_0005800</name>
</gene>
<feature type="repeat" description="PPR" evidence="2">
    <location>
        <begin position="112"/>
        <end position="146"/>
    </location>
</feature>
<dbReference type="Proteomes" id="UP000886520">
    <property type="component" value="Chromosome 5"/>
</dbReference>